<evidence type="ECO:0000313" key="1">
    <source>
        <dbReference type="EMBL" id="SEE96890.1"/>
    </source>
</evidence>
<reference evidence="2" key="1">
    <citation type="submission" date="2016-10" db="EMBL/GenBank/DDBJ databases">
        <authorList>
            <person name="Varghese N."/>
            <person name="Submissions S."/>
        </authorList>
    </citation>
    <scope>NUCLEOTIDE SEQUENCE [LARGE SCALE GENOMIC DNA]</scope>
    <source>
        <strain evidence="2">DSM 21368</strain>
    </source>
</reference>
<gene>
    <name evidence="1" type="ORF">SAMN04488554_3969</name>
</gene>
<organism evidence="1 2">
    <name type="scientific">Ruania alba</name>
    <dbReference type="NCBI Taxonomy" id="648782"/>
    <lineage>
        <taxon>Bacteria</taxon>
        <taxon>Bacillati</taxon>
        <taxon>Actinomycetota</taxon>
        <taxon>Actinomycetes</taxon>
        <taxon>Micrococcales</taxon>
        <taxon>Ruaniaceae</taxon>
        <taxon>Ruania</taxon>
    </lineage>
</organism>
<dbReference type="Proteomes" id="UP000199220">
    <property type="component" value="Unassembled WGS sequence"/>
</dbReference>
<evidence type="ECO:0000313" key="2">
    <source>
        <dbReference type="Proteomes" id="UP000199220"/>
    </source>
</evidence>
<dbReference type="STRING" id="648782.SAMN04488554_3969"/>
<sequence length="166" mass="18244">MVASDPIPALVDAIAEATDEAIRRLRSEHRADFCVYALVTSGEAYRPYLTATVHGKSRWDLADSPYALVADEILARTDVEFTARGQLHDMDVPDAEEEYWRRLTSMEAALRRLDETGLFGTGVERARILLVVATMPPDESDAGFARRLNPAGPLLDAWLAEAAEGA</sequence>
<protein>
    <recommendedName>
        <fullName evidence="3">DUF4303 domain-containing protein</fullName>
    </recommendedName>
</protein>
<keyword evidence="2" id="KW-1185">Reference proteome</keyword>
<accession>A0A1H5N5Z4</accession>
<dbReference type="Pfam" id="PF14136">
    <property type="entry name" value="DUF4303"/>
    <property type="match status" value="1"/>
</dbReference>
<dbReference type="EMBL" id="FNTX01000002">
    <property type="protein sequence ID" value="SEE96890.1"/>
    <property type="molecule type" value="Genomic_DNA"/>
</dbReference>
<name>A0A1H5N5Z4_9MICO</name>
<evidence type="ECO:0008006" key="3">
    <source>
        <dbReference type="Google" id="ProtNLM"/>
    </source>
</evidence>
<dbReference type="InterPro" id="IPR025409">
    <property type="entry name" value="DUF4303"/>
</dbReference>
<dbReference type="AlphaFoldDB" id="A0A1H5N5Z4"/>
<proteinExistence type="predicted"/>
<dbReference type="RefSeq" id="WP_175477243.1">
    <property type="nucleotide sequence ID" value="NZ_FNTX01000002.1"/>
</dbReference>